<dbReference type="PATRIC" id="fig|360102.15.peg.1718"/>
<name>A0A0E1NSS7_YERPA</name>
<dbReference type="AlphaFoldDB" id="A0A0E1NSS7"/>
<evidence type="ECO:0000313" key="2">
    <source>
        <dbReference type="EMBL" id="ABG14980.1"/>
    </source>
</evidence>
<dbReference type="PROSITE" id="PS51549">
    <property type="entry name" value="DM13"/>
    <property type="match status" value="1"/>
</dbReference>
<organism evidence="2 3">
    <name type="scientific">Yersinia pestis bv. Antiqua (strain Antiqua)</name>
    <dbReference type="NCBI Taxonomy" id="360102"/>
    <lineage>
        <taxon>Bacteria</taxon>
        <taxon>Pseudomonadati</taxon>
        <taxon>Pseudomonadota</taxon>
        <taxon>Gammaproteobacteria</taxon>
        <taxon>Enterobacterales</taxon>
        <taxon>Yersiniaceae</taxon>
        <taxon>Yersinia</taxon>
    </lineage>
</organism>
<evidence type="ECO:0000259" key="1">
    <source>
        <dbReference type="PROSITE" id="PS51549"/>
    </source>
</evidence>
<gene>
    <name evidence="2" type="ordered locus">YPA_3018</name>
</gene>
<dbReference type="InterPro" id="IPR019545">
    <property type="entry name" value="DM13_domain"/>
</dbReference>
<dbReference type="RefSeq" id="WP_002209617.1">
    <property type="nucleotide sequence ID" value="NC_008150.1"/>
</dbReference>
<accession>A0A0E1NSS7</accession>
<dbReference type="GeneID" id="57974651"/>
<dbReference type="Proteomes" id="UP000001971">
    <property type="component" value="Chromosome"/>
</dbReference>
<feature type="domain" description="DM13" evidence="1">
    <location>
        <begin position="53"/>
        <end position="158"/>
    </location>
</feature>
<reference evidence="2 3" key="1">
    <citation type="journal article" date="2006" name="J. Bacteriol.">
        <title>Complete genome sequence of Yersinia pestis strains Antiqua and Nepal516: evidence of gene reduction in an emerging pathogen.</title>
        <authorList>
            <person name="Chain P.S."/>
            <person name="Hu P."/>
            <person name="Malfatti S.A."/>
            <person name="Radnedge L."/>
            <person name="Larimer F."/>
            <person name="Vergez L.M."/>
            <person name="Worsham P."/>
            <person name="Chu M.C."/>
            <person name="Andersen G.L."/>
        </authorList>
    </citation>
    <scope>NUCLEOTIDE SEQUENCE [LARGE SCALE GENOMIC DNA]</scope>
    <source>
        <strain evidence="2 3">Antiqua</strain>
    </source>
</reference>
<dbReference type="EMBL" id="CP000308">
    <property type="protein sequence ID" value="ABG14980.1"/>
    <property type="molecule type" value="Genomic_DNA"/>
</dbReference>
<dbReference type="KEGG" id="ypa:YPA_3018"/>
<dbReference type="HOGENOM" id="CLU_117522_0_0_6"/>
<protein>
    <recommendedName>
        <fullName evidence="1">DM13 domain-containing protein</fullName>
    </recommendedName>
</protein>
<proteinExistence type="predicted"/>
<dbReference type="Pfam" id="PF10517">
    <property type="entry name" value="DM13"/>
    <property type="match status" value="1"/>
</dbReference>
<evidence type="ECO:0000313" key="3">
    <source>
        <dbReference type="Proteomes" id="UP000001971"/>
    </source>
</evidence>
<sequence precursor="true">MTNRMKALMLVTHLAVFGAGTGLGIYILPILTAETNATAPEIQAVKQSAKYTGEFSRNQKGSDAVHWAEGKLYVSEHEIAFEGEIAPGPDYKIYLTKTQADDKESFLKIKDDAKLIGDLKNFGNFKKTLPAGVNPDDYTTVQIWCETFSQFIGSASYK</sequence>